<dbReference type="InterPro" id="IPR042099">
    <property type="entry name" value="ANL_N_sf"/>
</dbReference>
<evidence type="ECO:0008006" key="9">
    <source>
        <dbReference type="Google" id="ProtNLM"/>
    </source>
</evidence>
<evidence type="ECO:0000259" key="5">
    <source>
        <dbReference type="Pfam" id="PF00501"/>
    </source>
</evidence>
<protein>
    <recommendedName>
        <fullName evidence="9">Fatty-acyl-CoA synthase</fullName>
    </recommendedName>
</protein>
<dbReference type="SUPFAM" id="SSF56801">
    <property type="entry name" value="Acetyl-CoA synthetase-like"/>
    <property type="match status" value="1"/>
</dbReference>
<name>A0ABR4N5C5_9FUNG</name>
<keyword evidence="8" id="KW-1185">Reference proteome</keyword>
<dbReference type="Proteomes" id="UP001527925">
    <property type="component" value="Unassembled WGS sequence"/>
</dbReference>
<dbReference type="InterPro" id="IPR000873">
    <property type="entry name" value="AMP-dep_synth/lig_dom"/>
</dbReference>
<feature type="domain" description="AMP-binding enzyme C-terminal" evidence="6">
    <location>
        <begin position="528"/>
        <end position="597"/>
    </location>
</feature>
<evidence type="ECO:0000259" key="6">
    <source>
        <dbReference type="Pfam" id="PF13193"/>
    </source>
</evidence>
<evidence type="ECO:0000256" key="1">
    <source>
        <dbReference type="ARBA" id="ARBA00006432"/>
    </source>
</evidence>
<dbReference type="Pfam" id="PF00501">
    <property type="entry name" value="AMP-binding"/>
    <property type="match status" value="1"/>
</dbReference>
<keyword evidence="3" id="KW-0547">Nucleotide-binding</keyword>
<dbReference type="PANTHER" id="PTHR43107">
    <property type="entry name" value="LONG-CHAIN FATTY ACID TRANSPORT PROTEIN"/>
    <property type="match status" value="1"/>
</dbReference>
<reference evidence="7 8" key="1">
    <citation type="submission" date="2023-09" db="EMBL/GenBank/DDBJ databases">
        <title>Pangenome analysis of Batrachochytrium dendrobatidis and related Chytrids.</title>
        <authorList>
            <person name="Yacoub M.N."/>
            <person name="Stajich J.E."/>
            <person name="James T.Y."/>
        </authorList>
    </citation>
    <scope>NUCLEOTIDE SEQUENCE [LARGE SCALE GENOMIC DNA]</scope>
    <source>
        <strain evidence="7 8">JEL0888</strain>
    </source>
</reference>
<evidence type="ECO:0000256" key="3">
    <source>
        <dbReference type="ARBA" id="ARBA00022741"/>
    </source>
</evidence>
<dbReference type="EMBL" id="JADGIZ020000030">
    <property type="protein sequence ID" value="KAL2914736.1"/>
    <property type="molecule type" value="Genomic_DNA"/>
</dbReference>
<organism evidence="7 8">
    <name type="scientific">Polyrhizophydium stewartii</name>
    <dbReference type="NCBI Taxonomy" id="2732419"/>
    <lineage>
        <taxon>Eukaryota</taxon>
        <taxon>Fungi</taxon>
        <taxon>Fungi incertae sedis</taxon>
        <taxon>Chytridiomycota</taxon>
        <taxon>Chytridiomycota incertae sedis</taxon>
        <taxon>Chytridiomycetes</taxon>
        <taxon>Rhizophydiales</taxon>
        <taxon>Rhizophydiales incertae sedis</taxon>
        <taxon>Polyrhizophydium</taxon>
    </lineage>
</organism>
<feature type="domain" description="AMP-dependent synthetase/ligase" evidence="5">
    <location>
        <begin position="52"/>
        <end position="471"/>
    </location>
</feature>
<sequence length="655" mass="70035">MGISILDVTTGAAAHVATEALEAEYYRMQELKTQALRELAAAGAAENAASFFEHAVDRFGGRECVRAVDHAARYSFAALDAAANRIAHWAQSLGLRQLDTAALLMENRPEYLAMTMGLAKLGVTVALINTNLTADLLRHSIGVSGARVVIASTAKLANVVTLASAAAAPAAAAAALAAIAPATEVWWYAGQDESVPAEVLARAAEATGSLGLVHRALDAAVLDASPETRLPPSVRDRVTSRTPLYYIFTSGTTGPSKAAKFSHRRFIGAAVTWAAPSGLKTGDRYYITLPLYHGNAGVVAVAPCYLLGNTIVLREKFSVRSFFDDIHQNNCVATVYIGELWRYLHTMAPQPHEGTPEFSPLRVIVGNGLRVDLWATVCRRFHITQVVEHYGSTEMPGDAVLNYFNKPGSCGFLPAAVAREKSMTGEGGRLVAYDVEADRVVRGADGRCVPTAPGETGEMIMRLPGGVYDGYVGEAATRRKLYEDVFEAGDRWWSSGDLLRTDAQGFFYFVDRTGDSFRWKGENVSTHEVEMALATFPGVKEVNVYGVRVPHTDGRAGMASVVVYGEAAAAAFDVAELGRHAAAQLPVYARPLFVRVRSSAHAATGTLKLLKYAAAAEGYSPARTGGDRVFVNAGGAWHAVDEQVAAQLDGGQIRL</sequence>
<evidence type="ECO:0000313" key="8">
    <source>
        <dbReference type="Proteomes" id="UP001527925"/>
    </source>
</evidence>
<dbReference type="PANTHER" id="PTHR43107:SF15">
    <property type="entry name" value="FATTY ACID TRANSPORT PROTEIN 3, ISOFORM A"/>
    <property type="match status" value="1"/>
</dbReference>
<evidence type="ECO:0000313" key="7">
    <source>
        <dbReference type="EMBL" id="KAL2914736.1"/>
    </source>
</evidence>
<evidence type="ECO:0000256" key="2">
    <source>
        <dbReference type="ARBA" id="ARBA00022598"/>
    </source>
</evidence>
<dbReference type="Gene3D" id="3.30.300.30">
    <property type="match status" value="1"/>
</dbReference>
<dbReference type="PROSITE" id="PS00455">
    <property type="entry name" value="AMP_BINDING"/>
    <property type="match status" value="1"/>
</dbReference>
<keyword evidence="4" id="KW-0067">ATP-binding</keyword>
<dbReference type="InterPro" id="IPR020845">
    <property type="entry name" value="AMP-binding_CS"/>
</dbReference>
<keyword evidence="2" id="KW-0436">Ligase</keyword>
<dbReference type="InterPro" id="IPR025110">
    <property type="entry name" value="AMP-bd_C"/>
</dbReference>
<gene>
    <name evidence="7" type="ORF">HK105_205667</name>
</gene>
<comment type="caution">
    <text evidence="7">The sequence shown here is derived from an EMBL/GenBank/DDBJ whole genome shotgun (WGS) entry which is preliminary data.</text>
</comment>
<accession>A0ABR4N5C5</accession>
<dbReference type="Gene3D" id="3.40.50.12780">
    <property type="entry name" value="N-terminal domain of ligase-like"/>
    <property type="match status" value="1"/>
</dbReference>
<dbReference type="Pfam" id="PF13193">
    <property type="entry name" value="AMP-binding_C"/>
    <property type="match status" value="1"/>
</dbReference>
<evidence type="ECO:0000256" key="4">
    <source>
        <dbReference type="ARBA" id="ARBA00022840"/>
    </source>
</evidence>
<comment type="similarity">
    <text evidence="1">Belongs to the ATP-dependent AMP-binding enzyme family.</text>
</comment>
<dbReference type="InterPro" id="IPR045851">
    <property type="entry name" value="AMP-bd_C_sf"/>
</dbReference>
<proteinExistence type="inferred from homology"/>